<accession>A0A5A7REX3</accession>
<reference evidence="3" key="1">
    <citation type="journal article" date="2019" name="Curr. Biol.">
        <title>Genome Sequence of Striga asiatica Provides Insight into the Evolution of Plant Parasitism.</title>
        <authorList>
            <person name="Yoshida S."/>
            <person name="Kim S."/>
            <person name="Wafula E.K."/>
            <person name="Tanskanen J."/>
            <person name="Kim Y.M."/>
            <person name="Honaas L."/>
            <person name="Yang Z."/>
            <person name="Spallek T."/>
            <person name="Conn C.E."/>
            <person name="Ichihashi Y."/>
            <person name="Cheong K."/>
            <person name="Cui S."/>
            <person name="Der J.P."/>
            <person name="Gundlach H."/>
            <person name="Jiao Y."/>
            <person name="Hori C."/>
            <person name="Ishida J.K."/>
            <person name="Kasahara H."/>
            <person name="Kiba T."/>
            <person name="Kim M.S."/>
            <person name="Koo N."/>
            <person name="Laohavisit A."/>
            <person name="Lee Y.H."/>
            <person name="Lumba S."/>
            <person name="McCourt P."/>
            <person name="Mortimer J.C."/>
            <person name="Mutuku J.M."/>
            <person name="Nomura T."/>
            <person name="Sasaki-Sekimoto Y."/>
            <person name="Seto Y."/>
            <person name="Wang Y."/>
            <person name="Wakatake T."/>
            <person name="Sakakibara H."/>
            <person name="Demura T."/>
            <person name="Yamaguchi S."/>
            <person name="Yoneyama K."/>
            <person name="Manabe R.I."/>
            <person name="Nelson D.C."/>
            <person name="Schulman A.H."/>
            <person name="Timko M.P."/>
            <person name="dePamphilis C.W."/>
            <person name="Choi D."/>
            <person name="Shirasu K."/>
        </authorList>
    </citation>
    <scope>NUCLEOTIDE SEQUENCE [LARGE SCALE GENOMIC DNA]</scope>
    <source>
        <strain evidence="3">cv. UVA1</strain>
    </source>
</reference>
<sequence>MDLESATRFSPHSSSSNSTYSKKPMAQMKRPGPKTPNFTNVTEPEKDFRTSDDPSCVVLGFSQRKDHCIFANRTCTFIEFFDEEAIFNEPLLVDSMAEGMLLTPPAMKEGFSWSHFGVDIGDEVYFTLWEDSSLITGSVDIVNNISTSMPRRTDPYTSSDDNADDMHKKRAAGSLMQAQNNSLPT</sequence>
<feature type="region of interest" description="Disordered" evidence="1">
    <location>
        <begin position="1"/>
        <end position="49"/>
    </location>
</feature>
<feature type="compositionally biased region" description="Low complexity" evidence="1">
    <location>
        <begin position="10"/>
        <end position="21"/>
    </location>
</feature>
<dbReference type="EMBL" id="BKCP01011959">
    <property type="protein sequence ID" value="GER55604.1"/>
    <property type="molecule type" value="Genomic_DNA"/>
</dbReference>
<dbReference type="OrthoDB" id="676764at2759"/>
<evidence type="ECO:0000313" key="2">
    <source>
        <dbReference type="EMBL" id="GER55604.1"/>
    </source>
</evidence>
<evidence type="ECO:0000256" key="1">
    <source>
        <dbReference type="SAM" id="MobiDB-lite"/>
    </source>
</evidence>
<proteinExistence type="predicted"/>
<keyword evidence="3" id="KW-1185">Reference proteome</keyword>
<gene>
    <name evidence="2" type="ORF">STAS_33276</name>
</gene>
<dbReference type="AlphaFoldDB" id="A0A5A7REX3"/>
<comment type="caution">
    <text evidence="2">The sequence shown here is derived from an EMBL/GenBank/DDBJ whole genome shotgun (WGS) entry which is preliminary data.</text>
</comment>
<protein>
    <submittedName>
        <fullName evidence="2">Dehydration-responsive element-binding protein 1B</fullName>
    </submittedName>
</protein>
<name>A0A5A7REX3_STRAF</name>
<organism evidence="2 3">
    <name type="scientific">Striga asiatica</name>
    <name type="common">Asiatic witchweed</name>
    <name type="synonym">Buchnera asiatica</name>
    <dbReference type="NCBI Taxonomy" id="4170"/>
    <lineage>
        <taxon>Eukaryota</taxon>
        <taxon>Viridiplantae</taxon>
        <taxon>Streptophyta</taxon>
        <taxon>Embryophyta</taxon>
        <taxon>Tracheophyta</taxon>
        <taxon>Spermatophyta</taxon>
        <taxon>Magnoliopsida</taxon>
        <taxon>eudicotyledons</taxon>
        <taxon>Gunneridae</taxon>
        <taxon>Pentapetalae</taxon>
        <taxon>asterids</taxon>
        <taxon>lamiids</taxon>
        <taxon>Lamiales</taxon>
        <taxon>Orobanchaceae</taxon>
        <taxon>Buchnereae</taxon>
        <taxon>Striga</taxon>
    </lineage>
</organism>
<dbReference type="Proteomes" id="UP000325081">
    <property type="component" value="Unassembled WGS sequence"/>
</dbReference>
<evidence type="ECO:0000313" key="3">
    <source>
        <dbReference type="Proteomes" id="UP000325081"/>
    </source>
</evidence>